<comment type="catalytic activity">
    <reaction evidence="12">
        <text>pyranose + acceptor = pyranos-3-ulose + reduced acceptor.</text>
        <dbReference type="EC" id="1.1.99.29"/>
    </reaction>
</comment>
<feature type="domain" description="Glucose-methanol-choline oxidoreductase N-terminal" evidence="18">
    <location>
        <begin position="36"/>
        <end position="354"/>
    </location>
</feature>
<dbReference type="SUPFAM" id="SSF51905">
    <property type="entry name" value="FAD/NAD(P)-binding domain"/>
    <property type="match status" value="1"/>
</dbReference>
<comment type="catalytic activity">
    <reaction evidence="13">
        <text>a pyranoside + acceptor = a pyranosid-3-ulose + reduced acceptor.</text>
        <dbReference type="EC" id="1.1.99.29"/>
    </reaction>
</comment>
<evidence type="ECO:0000313" key="21">
    <source>
        <dbReference type="Proteomes" id="UP000284706"/>
    </source>
</evidence>
<dbReference type="Proteomes" id="UP000284706">
    <property type="component" value="Unassembled WGS sequence"/>
</dbReference>
<feature type="active site" description="Proton donor" evidence="15">
    <location>
        <position position="542"/>
    </location>
</feature>
<feature type="domain" description="Glucose-methanol-choline oxidoreductase C-terminal" evidence="19">
    <location>
        <begin position="459"/>
        <end position="595"/>
    </location>
</feature>
<evidence type="ECO:0000256" key="1">
    <source>
        <dbReference type="ARBA" id="ARBA00001974"/>
    </source>
</evidence>
<dbReference type="GO" id="GO:0005576">
    <property type="term" value="C:extracellular region"/>
    <property type="evidence" value="ECO:0007669"/>
    <property type="project" value="UniProtKB-SubCell"/>
</dbReference>
<keyword evidence="17" id="KW-0732">Signal</keyword>
<dbReference type="InterPro" id="IPR000172">
    <property type="entry name" value="GMC_OxRdtase_N"/>
</dbReference>
<name>A0A409VZJ2_9AGAR</name>
<sequence>MQLSALTVFLAIASLVPSSLAVTVSSAAQVKGSLTYDYIIVGGGNAGLVVASRLTEDPSVSVLVLEAGVSDEGVLTAQVPFFGPMVTPNTPYDWNYTVVPQKGMNGRTFAYPRGHILGGSSSANYLIHQYGTDEDWNRLASVSGDNGWSWSNMKQYVQKHEKFVPPIDGHNTTGQFIPSLHGFHGEVSVTLPGFNQTIDPRVLEVTKQLPQFPFNEDTSAGDHDILGIGFVQSSGGGGVRSSSSTTYLANANKRSGLTVVVNAYVTKLVSTGNGRSPGTKAFRAVQFTSSPGTVPGATTLTATARKEVIVSAGSVGTAQLLQLSGIGNSADLKKVGINTIIQNSDVGENLSDHTLLPNLFTVRGNQSFDSVLRSTDLVTDALNQWMQNKTGMFANNVLNNYGFARLPSNSDIFKTTRDPAPGPKSPHWEMIFSNLYFNPGVPRPDTGSFMTMIVVLLTPTSRGTIKLKSNNPFDKPLIDPQYLTTQFDVVAIREGVKAVKNILAAPAFADYVEGPFGSAFASAKTDAQIESYVRGLTSTIFHPVGTASMSSQFSKSGVVNPDLTVKGTEGLRVVDASVFPFIPSTHTQGPVYLLAERASDIIKQADHI</sequence>
<comment type="cofactor">
    <cofactor evidence="1 16">
        <name>FAD</name>
        <dbReference type="ChEBI" id="CHEBI:57692"/>
    </cofactor>
</comment>
<evidence type="ECO:0000256" key="8">
    <source>
        <dbReference type="ARBA" id="ARBA00022827"/>
    </source>
</evidence>
<evidence type="ECO:0000256" key="11">
    <source>
        <dbReference type="ARBA" id="ARBA00034010"/>
    </source>
</evidence>
<evidence type="ECO:0000256" key="14">
    <source>
        <dbReference type="ARBA" id="ARBA00034059"/>
    </source>
</evidence>
<comment type="function">
    <text evidence="9">Catalyzes the single-oxidation or sequential double oxidation reaction of carbohydrates primarily at carbon-2 and/or carbon-3 with the concomitant reduction of the flavin. The enzyme exhibits a broad sugar substrate specificity, oxidizing different aldopyranoses to the corresponding C-1, C-2, C-3 or C-1,2, C-2,3 and C-3,4 (di)dehydro sugars with substrate-specific regioselectivity. Accepts only a narrow range of electron acceptors such as substituted benzoquinones and complexed metal ions and reacts extremely slowly with O(2) as acceptor. May play a role in the natural recycling of plant matter by oxidizing all major monosaccharides in lignocellulose and by reducing quinone compounds or reactive radical species generated during lignin depolymerization.</text>
</comment>
<dbReference type="EMBL" id="NHYE01005492">
    <property type="protein sequence ID" value="PPQ71682.1"/>
    <property type="molecule type" value="Genomic_DNA"/>
</dbReference>
<evidence type="ECO:0000256" key="17">
    <source>
        <dbReference type="SAM" id="SignalP"/>
    </source>
</evidence>
<reference evidence="20 21" key="1">
    <citation type="journal article" date="2018" name="Evol. Lett.">
        <title>Horizontal gene cluster transfer increased hallucinogenic mushroom diversity.</title>
        <authorList>
            <person name="Reynolds H.T."/>
            <person name="Vijayakumar V."/>
            <person name="Gluck-Thaler E."/>
            <person name="Korotkin H.B."/>
            <person name="Matheny P.B."/>
            <person name="Slot J.C."/>
        </authorList>
    </citation>
    <scope>NUCLEOTIDE SEQUENCE [LARGE SCALE GENOMIC DNA]</scope>
    <source>
        <strain evidence="20 21">SRW20</strain>
    </source>
</reference>
<keyword evidence="7" id="KW-0285">Flavoprotein</keyword>
<dbReference type="OrthoDB" id="269227at2759"/>
<keyword evidence="8 16" id="KW-0274">FAD</keyword>
<evidence type="ECO:0000256" key="16">
    <source>
        <dbReference type="PIRSR" id="PIRSR000137-2"/>
    </source>
</evidence>
<evidence type="ECO:0000256" key="9">
    <source>
        <dbReference type="ARBA" id="ARBA00024699"/>
    </source>
</evidence>
<evidence type="ECO:0000256" key="4">
    <source>
        <dbReference type="ARBA" id="ARBA00011245"/>
    </source>
</evidence>
<proteinExistence type="inferred from homology"/>
<dbReference type="AlphaFoldDB" id="A0A409VZJ2"/>
<dbReference type="Pfam" id="PF00732">
    <property type="entry name" value="GMC_oxred_N"/>
    <property type="match status" value="1"/>
</dbReference>
<dbReference type="InterPro" id="IPR012132">
    <property type="entry name" value="GMC_OxRdtase"/>
</dbReference>
<evidence type="ECO:0000256" key="10">
    <source>
        <dbReference type="ARBA" id="ARBA00033986"/>
    </source>
</evidence>
<comment type="subcellular location">
    <subcellularLocation>
        <location evidence="2">Secreted</location>
    </subcellularLocation>
</comment>
<gene>
    <name evidence="20" type="ORF">CVT26_007649</name>
</gene>
<feature type="active site" description="Proton acceptor" evidence="15">
    <location>
        <position position="586"/>
    </location>
</feature>
<keyword evidence="21" id="KW-1185">Reference proteome</keyword>
<organism evidence="20 21">
    <name type="scientific">Gymnopilus dilepis</name>
    <dbReference type="NCBI Taxonomy" id="231916"/>
    <lineage>
        <taxon>Eukaryota</taxon>
        <taxon>Fungi</taxon>
        <taxon>Dikarya</taxon>
        <taxon>Basidiomycota</taxon>
        <taxon>Agaricomycotina</taxon>
        <taxon>Agaricomycetes</taxon>
        <taxon>Agaricomycetidae</taxon>
        <taxon>Agaricales</taxon>
        <taxon>Agaricineae</taxon>
        <taxon>Hymenogastraceae</taxon>
        <taxon>Gymnopilus</taxon>
    </lineage>
</organism>
<evidence type="ECO:0000313" key="20">
    <source>
        <dbReference type="EMBL" id="PPQ71682.1"/>
    </source>
</evidence>
<dbReference type="PANTHER" id="PTHR11552:SF147">
    <property type="entry name" value="CHOLINE DEHYDROGENASE, MITOCHONDRIAL"/>
    <property type="match status" value="1"/>
</dbReference>
<evidence type="ECO:0000259" key="19">
    <source>
        <dbReference type="Pfam" id="PF05199"/>
    </source>
</evidence>
<dbReference type="EC" id="1.1.99.29" evidence="5"/>
<dbReference type="Gene3D" id="3.30.560.10">
    <property type="entry name" value="Glucose Oxidase, domain 3"/>
    <property type="match status" value="1"/>
</dbReference>
<evidence type="ECO:0000256" key="7">
    <source>
        <dbReference type="ARBA" id="ARBA00022630"/>
    </source>
</evidence>
<dbReference type="InterPro" id="IPR007867">
    <property type="entry name" value="GMC_OxRtase_C"/>
</dbReference>
<comment type="caution">
    <text evidence="20">The sequence shown here is derived from an EMBL/GenBank/DDBJ whole genome shotgun (WGS) entry which is preliminary data.</text>
</comment>
<dbReference type="Gene3D" id="3.50.50.60">
    <property type="entry name" value="FAD/NAD(P)-binding domain"/>
    <property type="match status" value="1"/>
</dbReference>
<dbReference type="PANTHER" id="PTHR11552">
    <property type="entry name" value="GLUCOSE-METHANOL-CHOLINE GMC OXIDOREDUCTASE"/>
    <property type="match status" value="1"/>
</dbReference>
<feature type="signal peptide" evidence="17">
    <location>
        <begin position="1"/>
        <end position="21"/>
    </location>
</feature>
<accession>A0A409VZJ2</accession>
<dbReference type="PIRSF" id="PIRSF000137">
    <property type="entry name" value="Alcohol_oxidase"/>
    <property type="match status" value="1"/>
</dbReference>
<dbReference type="InParanoid" id="A0A409VZJ2"/>
<evidence type="ECO:0000256" key="15">
    <source>
        <dbReference type="PIRSR" id="PIRSR000137-1"/>
    </source>
</evidence>
<dbReference type="STRING" id="231916.A0A409VZJ2"/>
<feature type="binding site" evidence="16">
    <location>
        <position position="265"/>
    </location>
    <ligand>
        <name>FAD</name>
        <dbReference type="ChEBI" id="CHEBI:57692"/>
    </ligand>
</feature>
<comment type="catalytic activity">
    <reaction evidence="14">
        <text>a pyranoside + acceptor = a pyranosid-3,4-diulose + reduced acceptor.</text>
        <dbReference type="EC" id="1.1.99.29"/>
    </reaction>
</comment>
<dbReference type="GO" id="GO:0050660">
    <property type="term" value="F:flavin adenine dinucleotide binding"/>
    <property type="evidence" value="ECO:0007669"/>
    <property type="project" value="InterPro"/>
</dbReference>
<dbReference type="SUPFAM" id="SSF54373">
    <property type="entry name" value="FAD-linked reductases, C-terminal domain"/>
    <property type="match status" value="1"/>
</dbReference>
<comment type="catalytic activity">
    <reaction evidence="10">
        <text>pyranose + acceptor = pyranos-2-ulose + reduced acceptor.</text>
        <dbReference type="EC" id="1.1.99.29"/>
    </reaction>
</comment>
<comment type="similarity">
    <text evidence="3">Belongs to the GMC oxidoreductase family.</text>
</comment>
<evidence type="ECO:0000256" key="12">
    <source>
        <dbReference type="ARBA" id="ARBA00034029"/>
    </source>
</evidence>
<dbReference type="InterPro" id="IPR036188">
    <property type="entry name" value="FAD/NAD-bd_sf"/>
</dbReference>
<evidence type="ECO:0000256" key="3">
    <source>
        <dbReference type="ARBA" id="ARBA00010790"/>
    </source>
</evidence>
<comment type="subunit">
    <text evidence="4">Monomer.</text>
</comment>
<evidence type="ECO:0000256" key="5">
    <source>
        <dbReference type="ARBA" id="ARBA00013177"/>
    </source>
</evidence>
<evidence type="ECO:0000256" key="2">
    <source>
        <dbReference type="ARBA" id="ARBA00004613"/>
    </source>
</evidence>
<keyword evidence="6" id="KW-0964">Secreted</keyword>
<comment type="catalytic activity">
    <reaction evidence="11">
        <text>pyranose + acceptor = pyranos-2,3-diulose + reduced acceptor.</text>
        <dbReference type="EC" id="1.1.99.29"/>
    </reaction>
</comment>
<evidence type="ECO:0000259" key="18">
    <source>
        <dbReference type="Pfam" id="PF00732"/>
    </source>
</evidence>
<dbReference type="Pfam" id="PF05199">
    <property type="entry name" value="GMC_oxred_C"/>
    <property type="match status" value="1"/>
</dbReference>
<evidence type="ECO:0000256" key="6">
    <source>
        <dbReference type="ARBA" id="ARBA00022525"/>
    </source>
</evidence>
<dbReference type="GO" id="GO:0033718">
    <property type="term" value="F:pyranose dehydrogenase (acceptor) activity"/>
    <property type="evidence" value="ECO:0007669"/>
    <property type="project" value="UniProtKB-EC"/>
</dbReference>
<evidence type="ECO:0000256" key="13">
    <source>
        <dbReference type="ARBA" id="ARBA00034050"/>
    </source>
</evidence>
<protein>
    <recommendedName>
        <fullName evidence="5">pyranose dehydrogenase (acceptor)</fullName>
        <ecNumber evidence="5">1.1.99.29</ecNumber>
    </recommendedName>
</protein>
<feature type="chain" id="PRO_5019221383" description="pyranose dehydrogenase (acceptor)" evidence="17">
    <location>
        <begin position="22"/>
        <end position="608"/>
    </location>
</feature>